<dbReference type="PROSITE" id="PS01124">
    <property type="entry name" value="HTH_ARAC_FAMILY_2"/>
    <property type="match status" value="1"/>
</dbReference>
<dbReference type="PROSITE" id="PS00041">
    <property type="entry name" value="HTH_ARAC_FAMILY_1"/>
    <property type="match status" value="1"/>
</dbReference>
<dbReference type="SMART" id="SM00342">
    <property type="entry name" value="HTH_ARAC"/>
    <property type="match status" value="1"/>
</dbReference>
<evidence type="ECO:0000313" key="5">
    <source>
        <dbReference type="EMBL" id="MBB3901755.1"/>
    </source>
</evidence>
<dbReference type="Proteomes" id="UP000517759">
    <property type="component" value="Unassembled WGS sequence"/>
</dbReference>
<protein>
    <submittedName>
        <fullName evidence="5">AraC-like DNA-binding protein</fullName>
    </submittedName>
</protein>
<dbReference type="InterPro" id="IPR009057">
    <property type="entry name" value="Homeodomain-like_sf"/>
</dbReference>
<dbReference type="InterPro" id="IPR018062">
    <property type="entry name" value="HTH_AraC-typ_CS"/>
</dbReference>
<name>A0A7W6AHZ6_9HYPH</name>
<evidence type="ECO:0000256" key="1">
    <source>
        <dbReference type="ARBA" id="ARBA00023015"/>
    </source>
</evidence>
<evidence type="ECO:0000256" key="3">
    <source>
        <dbReference type="ARBA" id="ARBA00023163"/>
    </source>
</evidence>
<gene>
    <name evidence="5" type="ORF">GGR33_001241</name>
</gene>
<dbReference type="SUPFAM" id="SSF46689">
    <property type="entry name" value="Homeodomain-like"/>
    <property type="match status" value="1"/>
</dbReference>
<reference evidence="5 6" key="1">
    <citation type="submission" date="2020-08" db="EMBL/GenBank/DDBJ databases">
        <title>Genomic Encyclopedia of Type Strains, Phase IV (KMG-IV): sequencing the most valuable type-strain genomes for metagenomic binning, comparative biology and taxonomic classification.</title>
        <authorList>
            <person name="Goeker M."/>
        </authorList>
    </citation>
    <scope>NUCLEOTIDE SEQUENCE [LARGE SCALE GENOMIC DNA]</scope>
    <source>
        <strain evidence="5 6">DSM 24105</strain>
    </source>
</reference>
<dbReference type="EMBL" id="JACIDN010000002">
    <property type="protein sequence ID" value="MBB3901755.1"/>
    <property type="molecule type" value="Genomic_DNA"/>
</dbReference>
<dbReference type="InterPro" id="IPR050204">
    <property type="entry name" value="AraC_XylS_family_regulators"/>
</dbReference>
<dbReference type="Gene3D" id="1.10.10.60">
    <property type="entry name" value="Homeodomain-like"/>
    <property type="match status" value="1"/>
</dbReference>
<dbReference type="GO" id="GO:0003700">
    <property type="term" value="F:DNA-binding transcription factor activity"/>
    <property type="evidence" value="ECO:0007669"/>
    <property type="project" value="InterPro"/>
</dbReference>
<evidence type="ECO:0000256" key="2">
    <source>
        <dbReference type="ARBA" id="ARBA00023125"/>
    </source>
</evidence>
<dbReference type="Pfam" id="PF12833">
    <property type="entry name" value="HTH_18"/>
    <property type="match status" value="1"/>
</dbReference>
<dbReference type="InterPro" id="IPR018060">
    <property type="entry name" value="HTH_AraC"/>
</dbReference>
<feature type="domain" description="HTH araC/xylS-type" evidence="4">
    <location>
        <begin position="161"/>
        <end position="258"/>
    </location>
</feature>
<organism evidence="5 6">
    <name type="scientific">Methylobacterium brachythecii</name>
    <dbReference type="NCBI Taxonomy" id="1176177"/>
    <lineage>
        <taxon>Bacteria</taxon>
        <taxon>Pseudomonadati</taxon>
        <taxon>Pseudomonadota</taxon>
        <taxon>Alphaproteobacteria</taxon>
        <taxon>Hyphomicrobiales</taxon>
        <taxon>Methylobacteriaceae</taxon>
        <taxon>Methylobacterium</taxon>
    </lineage>
</organism>
<evidence type="ECO:0000313" key="6">
    <source>
        <dbReference type="Proteomes" id="UP000517759"/>
    </source>
</evidence>
<evidence type="ECO:0000259" key="4">
    <source>
        <dbReference type="PROSITE" id="PS01124"/>
    </source>
</evidence>
<proteinExistence type="predicted"/>
<keyword evidence="1" id="KW-0805">Transcription regulation</keyword>
<comment type="caution">
    <text evidence="5">The sequence shown here is derived from an EMBL/GenBank/DDBJ whole genome shotgun (WGS) entry which is preliminary data.</text>
</comment>
<keyword evidence="2 5" id="KW-0238">DNA-binding</keyword>
<accession>A0A7W6AHZ6</accession>
<dbReference type="PANTHER" id="PTHR46796">
    <property type="entry name" value="HTH-TYPE TRANSCRIPTIONAL ACTIVATOR RHAS-RELATED"/>
    <property type="match status" value="1"/>
</dbReference>
<dbReference type="AlphaFoldDB" id="A0A7W6AHZ6"/>
<sequence length="261" mass="27846">MYERAAAAPGAETGQGPIWHVEDTRTFFAGPLRYNAGHQHGAPVYLAGLYSSFRLRVGAGAWTTCRTAMIPAGVVHELDLGGDPLGVLYVEPEEAGPDGLVPLMTGTRTEGGALIGSGGETALMRDLYEDRAAAGIAGLALADLLQFASARSRRDVDGRIARATALIHARAGECVPVAELAEAAGISASRFQRLFTQEVGVPYRRYRSWTRMRRAIRAVIEGANLTMAAHEAGFFDQAHLAHDFRKTFGAPASGSLVGIRR</sequence>
<dbReference type="GO" id="GO:0043565">
    <property type="term" value="F:sequence-specific DNA binding"/>
    <property type="evidence" value="ECO:0007669"/>
    <property type="project" value="InterPro"/>
</dbReference>
<keyword evidence="3" id="KW-0804">Transcription</keyword>